<comment type="caution">
    <text evidence="10">The sequence shown here is derived from an EMBL/GenBank/DDBJ whole genome shotgun (WGS) entry which is preliminary data.</text>
</comment>
<feature type="transmembrane region" description="Helical" evidence="8">
    <location>
        <begin position="209"/>
        <end position="226"/>
    </location>
</feature>
<comment type="subcellular location">
    <subcellularLocation>
        <location evidence="1 8">Cell membrane</location>
        <topology evidence="1 8">Multi-pass membrane protein</topology>
    </subcellularLocation>
</comment>
<comment type="caution">
    <text evidence="8">Lacks conserved residue(s) required for the propagation of feature annotation.</text>
</comment>
<dbReference type="InterPro" id="IPR051449">
    <property type="entry name" value="ABC-2_transporter_component"/>
</dbReference>
<keyword evidence="4 8" id="KW-1003">Cell membrane</keyword>
<evidence type="ECO:0000256" key="3">
    <source>
        <dbReference type="ARBA" id="ARBA00022448"/>
    </source>
</evidence>
<proteinExistence type="inferred from homology"/>
<protein>
    <recommendedName>
        <fullName evidence="8">Transport permease protein</fullName>
    </recommendedName>
</protein>
<dbReference type="Pfam" id="PF01061">
    <property type="entry name" value="ABC2_membrane"/>
    <property type="match status" value="1"/>
</dbReference>
<name>K6QC93_9FIRM</name>
<organism evidence="10 11">
    <name type="scientific">Thermaerobacter subterraneus DSM 13965</name>
    <dbReference type="NCBI Taxonomy" id="867903"/>
    <lineage>
        <taxon>Bacteria</taxon>
        <taxon>Bacillati</taxon>
        <taxon>Bacillota</taxon>
        <taxon>Clostridia</taxon>
        <taxon>Eubacteriales</taxon>
        <taxon>Clostridiales Family XVII. Incertae Sedis</taxon>
        <taxon>Thermaerobacter</taxon>
    </lineage>
</organism>
<dbReference type="PANTHER" id="PTHR30294:SF29">
    <property type="entry name" value="MULTIDRUG ABC TRANSPORTER PERMEASE YBHS-RELATED"/>
    <property type="match status" value="1"/>
</dbReference>
<keyword evidence="7 8" id="KW-0472">Membrane</keyword>
<evidence type="ECO:0000256" key="8">
    <source>
        <dbReference type="RuleBase" id="RU361157"/>
    </source>
</evidence>
<feature type="transmembrane region" description="Helical" evidence="8">
    <location>
        <begin position="74"/>
        <end position="97"/>
    </location>
</feature>
<dbReference type="eggNOG" id="COG0842">
    <property type="taxonomic scope" value="Bacteria"/>
</dbReference>
<sequence>MQRRRVVLLRLRLPLDLRHTQPIDRENRLLRSDHRTDAPDVDALDVAPADLPEPPNLVPDVEILYNPDLKSAPVMIPGLLGMVTMLATTLLVALGIVREREYGTLEQLAVTPLRLFEVGKLLPYIVLAGVDFVLVLVAGLTVFGLEPAGSLALFTGLTLLFLLSTVGLGVLGSAVSENQQQAMQLAFFVMFPQILMSGLIFPISSMPRVIQWISTVLPFTYFVPIARGISLKGQGLDVLWPQAAVLAGYGVLLTRRRHRAPAAAAGRVT</sequence>
<evidence type="ECO:0000313" key="10">
    <source>
        <dbReference type="EMBL" id="EKP94086.1"/>
    </source>
</evidence>
<reference evidence="10" key="2">
    <citation type="submission" date="2012-10" db="EMBL/GenBank/DDBJ databases">
        <title>Improved high-quality draft of Thermaerobacter subterraneus C21, DSM 13965.</title>
        <authorList>
            <consortium name="DOE Joint Genome Institute"/>
            <person name="Eisen J."/>
            <person name="Huntemann M."/>
            <person name="Wei C.-L."/>
            <person name="Han J."/>
            <person name="Detter J.C."/>
            <person name="Han C."/>
            <person name="Tapia R."/>
            <person name="Chen A."/>
            <person name="Kyrpides N."/>
            <person name="Mavromatis K."/>
            <person name="Markowitz V."/>
            <person name="Szeto E."/>
            <person name="Ivanova N."/>
            <person name="Mikhailova N."/>
            <person name="Ovchinnikova G."/>
            <person name="Pagani I."/>
            <person name="Pati A."/>
            <person name="Goodwin L."/>
            <person name="Nordberg H.P."/>
            <person name="Cantor M.N."/>
            <person name="Hua S.X."/>
            <person name="Woyke T."/>
            <person name="Eisen J."/>
            <person name="Klenk H.-P."/>
        </authorList>
    </citation>
    <scope>NUCLEOTIDE SEQUENCE [LARGE SCALE GENOMIC DNA]</scope>
    <source>
        <strain evidence="10">DSM 13965</strain>
    </source>
</reference>
<feature type="domain" description="ABC transmembrane type-2" evidence="9">
    <location>
        <begin position="39"/>
        <end position="264"/>
    </location>
</feature>
<evidence type="ECO:0000256" key="6">
    <source>
        <dbReference type="ARBA" id="ARBA00022989"/>
    </source>
</evidence>
<dbReference type="Proteomes" id="UP000005710">
    <property type="component" value="Unassembled WGS sequence"/>
</dbReference>
<accession>K6QC93</accession>
<comment type="similarity">
    <text evidence="2 8">Belongs to the ABC-2 integral membrane protein family.</text>
</comment>
<evidence type="ECO:0000256" key="2">
    <source>
        <dbReference type="ARBA" id="ARBA00007783"/>
    </source>
</evidence>
<feature type="transmembrane region" description="Helical" evidence="8">
    <location>
        <begin position="151"/>
        <end position="173"/>
    </location>
</feature>
<evidence type="ECO:0000256" key="5">
    <source>
        <dbReference type="ARBA" id="ARBA00022692"/>
    </source>
</evidence>
<feature type="transmembrane region" description="Helical" evidence="8">
    <location>
        <begin position="121"/>
        <end position="145"/>
    </location>
</feature>
<evidence type="ECO:0000259" key="9">
    <source>
        <dbReference type="PROSITE" id="PS51012"/>
    </source>
</evidence>
<dbReference type="GO" id="GO:0005886">
    <property type="term" value="C:plasma membrane"/>
    <property type="evidence" value="ECO:0007669"/>
    <property type="project" value="UniProtKB-SubCell"/>
</dbReference>
<dbReference type="PROSITE" id="PS51012">
    <property type="entry name" value="ABC_TM2"/>
    <property type="match status" value="1"/>
</dbReference>
<evidence type="ECO:0000256" key="7">
    <source>
        <dbReference type="ARBA" id="ARBA00023136"/>
    </source>
</evidence>
<dbReference type="InterPro" id="IPR047817">
    <property type="entry name" value="ABC2_TM_bact-type"/>
</dbReference>
<dbReference type="OrthoDB" id="9776218at2"/>
<evidence type="ECO:0000256" key="4">
    <source>
        <dbReference type="ARBA" id="ARBA00022475"/>
    </source>
</evidence>
<dbReference type="PANTHER" id="PTHR30294">
    <property type="entry name" value="MEMBRANE COMPONENT OF ABC TRANSPORTER YHHJ-RELATED"/>
    <property type="match status" value="1"/>
</dbReference>
<keyword evidence="3 8" id="KW-0813">Transport</keyword>
<dbReference type="EMBL" id="AENY02000003">
    <property type="protein sequence ID" value="EKP94086.1"/>
    <property type="molecule type" value="Genomic_DNA"/>
</dbReference>
<keyword evidence="6 8" id="KW-1133">Transmembrane helix</keyword>
<dbReference type="InterPro" id="IPR013525">
    <property type="entry name" value="ABC2_TM"/>
</dbReference>
<evidence type="ECO:0000313" key="11">
    <source>
        <dbReference type="Proteomes" id="UP000005710"/>
    </source>
</evidence>
<dbReference type="STRING" id="867903.ThesuDRAFT_01811"/>
<dbReference type="HOGENOM" id="CLU_1034184_0_0_9"/>
<evidence type="ECO:0000256" key="1">
    <source>
        <dbReference type="ARBA" id="ARBA00004651"/>
    </source>
</evidence>
<dbReference type="AlphaFoldDB" id="K6QC93"/>
<gene>
    <name evidence="10" type="ORF">ThesuDRAFT_01811</name>
</gene>
<reference evidence="10" key="1">
    <citation type="submission" date="2010-10" db="EMBL/GenBank/DDBJ databases">
        <authorList>
            <consortium name="US DOE Joint Genome Institute (JGI-PGF)"/>
            <person name="Lucas S."/>
            <person name="Copeland A."/>
            <person name="Lapidus A."/>
            <person name="Bruce D."/>
            <person name="Goodwin L."/>
            <person name="Pitluck S."/>
            <person name="Kyrpides N."/>
            <person name="Mavromatis K."/>
            <person name="Detter J.C."/>
            <person name="Han C."/>
            <person name="Land M."/>
            <person name="Hauser L."/>
            <person name="Markowitz V."/>
            <person name="Cheng J.-F."/>
            <person name="Hugenholtz P."/>
            <person name="Woyke T."/>
            <person name="Wu D."/>
            <person name="Pukall R."/>
            <person name="Wahrenburg C."/>
            <person name="Brambilla E."/>
            <person name="Klenk H.-P."/>
            <person name="Eisen J.A."/>
        </authorList>
    </citation>
    <scope>NUCLEOTIDE SEQUENCE [LARGE SCALE GENOMIC DNA]</scope>
    <source>
        <strain evidence="10">DSM 13965</strain>
    </source>
</reference>
<keyword evidence="11" id="KW-1185">Reference proteome</keyword>
<feature type="transmembrane region" description="Helical" evidence="8">
    <location>
        <begin position="185"/>
        <end position="203"/>
    </location>
</feature>
<keyword evidence="5 8" id="KW-0812">Transmembrane</keyword>
<dbReference type="GO" id="GO:0140359">
    <property type="term" value="F:ABC-type transporter activity"/>
    <property type="evidence" value="ECO:0007669"/>
    <property type="project" value="InterPro"/>
</dbReference>